<name>A0ABS7CSN1_9BACT</name>
<dbReference type="Gene3D" id="2.40.160.10">
    <property type="entry name" value="Porin"/>
    <property type="match status" value="1"/>
</dbReference>
<sequence length="334" mass="37595">MRTALLTVIFMLFNLELHAQIISYDLLHTKDKQVIKGKVVEVSDSLVTFRKHENLDGPVYTLRSSNLIRIEYSNGYVEHYAVESDNVLAKREKRKNNSLEKANATVGSKLKEESLTGSDHKTEAKIDEETATGIKEQKVKSAKEEKAKFYYKLNVGLVADFSNMLTGVFEEKESVDFGKGQGGLVRVQYNVLNNFGIRFGAGYSQWVKEDSTNSTKPAESILKTVPILVGAKYYLGNNFFLAGDVGIVMHKTSFKNYYDESRDDVWMEVTSEYNISPSASLSIGGEVQIMKLVIDVAPYFQWFGTKEYEFGMYYAGVRLGTSLGLGKKHLKETL</sequence>
<dbReference type="InterPro" id="IPR011250">
    <property type="entry name" value="OMP/PagP_B-barrel"/>
</dbReference>
<accession>A0ABS7CSN1</accession>
<comment type="caution">
    <text evidence="1">The sequence shown here is derived from an EMBL/GenBank/DDBJ whole genome shotgun (WGS) entry which is preliminary data.</text>
</comment>
<evidence type="ECO:0000313" key="2">
    <source>
        <dbReference type="Proteomes" id="UP000813018"/>
    </source>
</evidence>
<dbReference type="InterPro" id="IPR023614">
    <property type="entry name" value="Porin_dom_sf"/>
</dbReference>
<dbReference type="SUPFAM" id="SSF56925">
    <property type="entry name" value="OMPA-like"/>
    <property type="match status" value="1"/>
</dbReference>
<organism evidence="1 2">
    <name type="scientific">Pontibacter aydingkolensis</name>
    <dbReference type="NCBI Taxonomy" id="1911536"/>
    <lineage>
        <taxon>Bacteria</taxon>
        <taxon>Pseudomonadati</taxon>
        <taxon>Bacteroidota</taxon>
        <taxon>Cytophagia</taxon>
        <taxon>Cytophagales</taxon>
        <taxon>Hymenobacteraceae</taxon>
        <taxon>Pontibacter</taxon>
    </lineage>
</organism>
<dbReference type="Proteomes" id="UP000813018">
    <property type="component" value="Unassembled WGS sequence"/>
</dbReference>
<dbReference type="EMBL" id="JAHYXK010000004">
    <property type="protein sequence ID" value="MBW7466847.1"/>
    <property type="molecule type" value="Genomic_DNA"/>
</dbReference>
<keyword evidence="2" id="KW-1185">Reference proteome</keyword>
<reference evidence="1 2" key="1">
    <citation type="journal article" date="2016" name="Int. J. Syst. Evol. Microbiol.">
        <title>Pontibacter aydingkolensis sp. nov., isolated from soil of a salt lake.</title>
        <authorList>
            <person name="Osman G."/>
            <person name="Zhang T."/>
            <person name="Lou K."/>
            <person name="Gao Y."/>
            <person name="Chang W."/>
            <person name="Lin Q."/>
            <person name="Yang H.M."/>
            <person name="Huo X.D."/>
            <person name="Wang N."/>
        </authorList>
    </citation>
    <scope>NUCLEOTIDE SEQUENCE [LARGE SCALE GENOMIC DNA]</scope>
    <source>
        <strain evidence="1 2">KACC 19255</strain>
    </source>
</reference>
<proteinExistence type="predicted"/>
<gene>
    <name evidence="1" type="ORF">K0O23_07190</name>
</gene>
<evidence type="ECO:0000313" key="1">
    <source>
        <dbReference type="EMBL" id="MBW7466847.1"/>
    </source>
</evidence>
<evidence type="ECO:0008006" key="3">
    <source>
        <dbReference type="Google" id="ProtNLM"/>
    </source>
</evidence>
<protein>
    <recommendedName>
        <fullName evidence="3">Outer membrane protein beta-barrel domain-containing protein</fullName>
    </recommendedName>
</protein>
<dbReference type="RefSeq" id="WP_219876723.1">
    <property type="nucleotide sequence ID" value="NZ_JAHYXK010000004.1"/>
</dbReference>